<evidence type="ECO:0000313" key="2">
    <source>
        <dbReference type="Proteomes" id="UP000500953"/>
    </source>
</evidence>
<sequence>MTDPDRALRADLLRCLGDFIDSGNGSPWRVVDELLRLRTTTLDDPEALRRKVHDLVETQTDADTFGSNDSGVERTWLLTDKLIGMLAETP</sequence>
<dbReference type="EMBL" id="CP046173">
    <property type="protein sequence ID" value="QIS21236.1"/>
    <property type="molecule type" value="Genomic_DNA"/>
</dbReference>
<organism evidence="1 2">
    <name type="scientific">Nocardia terpenica</name>
    <dbReference type="NCBI Taxonomy" id="455432"/>
    <lineage>
        <taxon>Bacteria</taxon>
        <taxon>Bacillati</taxon>
        <taxon>Actinomycetota</taxon>
        <taxon>Actinomycetes</taxon>
        <taxon>Mycobacteriales</taxon>
        <taxon>Nocardiaceae</taxon>
        <taxon>Nocardia</taxon>
    </lineage>
</organism>
<evidence type="ECO:0000313" key="1">
    <source>
        <dbReference type="EMBL" id="QIS21236.1"/>
    </source>
</evidence>
<reference evidence="1 2" key="1">
    <citation type="journal article" date="2019" name="ACS Chem. Biol.">
        <title>Identification and Mobilization of a Cryptic Antibiotic Biosynthesis Gene Locus from a Human-Pathogenic Nocardia Isolate.</title>
        <authorList>
            <person name="Herisse M."/>
            <person name="Ishida K."/>
            <person name="Porter J.L."/>
            <person name="Howden B."/>
            <person name="Hertweck C."/>
            <person name="Stinear T.P."/>
            <person name="Pidot S.J."/>
        </authorList>
    </citation>
    <scope>NUCLEOTIDE SEQUENCE [LARGE SCALE GENOMIC DNA]</scope>
    <source>
        <strain evidence="1 2">AUSMDU00012715</strain>
    </source>
</reference>
<name>A0A6G9Z7U3_9NOCA</name>
<protein>
    <submittedName>
        <fullName evidence="1">Uncharacterized protein</fullName>
    </submittedName>
</protein>
<accession>A0A6G9Z7U3</accession>
<proteinExistence type="predicted"/>
<gene>
    <name evidence="1" type="ORF">F6W96_25845</name>
</gene>
<dbReference type="AlphaFoldDB" id="A0A6G9Z7U3"/>
<dbReference type="Proteomes" id="UP000500953">
    <property type="component" value="Chromosome"/>
</dbReference>
<dbReference type="RefSeq" id="WP_167488534.1">
    <property type="nucleotide sequence ID" value="NZ_CP046173.1"/>
</dbReference>